<name>A0A8X6J290_TRICU</name>
<dbReference type="OrthoDB" id="6458516at2759"/>
<dbReference type="Proteomes" id="UP000887116">
    <property type="component" value="Unassembled WGS sequence"/>
</dbReference>
<protein>
    <submittedName>
        <fullName evidence="1">Uncharacterized protein</fullName>
    </submittedName>
</protein>
<proteinExistence type="predicted"/>
<dbReference type="EMBL" id="BMAO01037306">
    <property type="protein sequence ID" value="GFR16815.1"/>
    <property type="molecule type" value="Genomic_DNA"/>
</dbReference>
<evidence type="ECO:0000313" key="2">
    <source>
        <dbReference type="Proteomes" id="UP000887116"/>
    </source>
</evidence>
<comment type="caution">
    <text evidence="1">The sequence shown here is derived from an EMBL/GenBank/DDBJ whole genome shotgun (WGS) entry which is preliminary data.</text>
</comment>
<keyword evidence="2" id="KW-1185">Reference proteome</keyword>
<sequence>MLIRAFSNKEIIYSLTVYKISLALGLQAQLSDDQKGPIWIPKKKLQKKDKPVVYSETILKFCEALNIEAQLSPSTDRQNPPQIQKKQTEKNEYIPTVRSFTVFKICEALGLIVELNTEIEYDEFFKKQKNLPLKKVIPVVQSMDVFKLCQALDINAVLALAEDLIESIQ</sequence>
<gene>
    <name evidence="1" type="ORF">TNCT_84981</name>
</gene>
<dbReference type="AlphaFoldDB" id="A0A8X6J290"/>
<evidence type="ECO:0000313" key="1">
    <source>
        <dbReference type="EMBL" id="GFR16815.1"/>
    </source>
</evidence>
<reference evidence="1" key="1">
    <citation type="submission" date="2020-07" db="EMBL/GenBank/DDBJ databases">
        <title>Multicomponent nature underlies the extraordinary mechanical properties of spider dragline silk.</title>
        <authorList>
            <person name="Kono N."/>
            <person name="Nakamura H."/>
            <person name="Mori M."/>
            <person name="Yoshida Y."/>
            <person name="Ohtoshi R."/>
            <person name="Malay A.D."/>
            <person name="Moran D.A.P."/>
            <person name="Tomita M."/>
            <person name="Numata K."/>
            <person name="Arakawa K."/>
        </authorList>
    </citation>
    <scope>NUCLEOTIDE SEQUENCE</scope>
</reference>
<organism evidence="1 2">
    <name type="scientific">Trichonephila clavata</name>
    <name type="common">Joro spider</name>
    <name type="synonym">Nephila clavata</name>
    <dbReference type="NCBI Taxonomy" id="2740835"/>
    <lineage>
        <taxon>Eukaryota</taxon>
        <taxon>Metazoa</taxon>
        <taxon>Ecdysozoa</taxon>
        <taxon>Arthropoda</taxon>
        <taxon>Chelicerata</taxon>
        <taxon>Arachnida</taxon>
        <taxon>Araneae</taxon>
        <taxon>Araneomorphae</taxon>
        <taxon>Entelegynae</taxon>
        <taxon>Araneoidea</taxon>
        <taxon>Nephilidae</taxon>
        <taxon>Trichonephila</taxon>
    </lineage>
</organism>
<accession>A0A8X6J290</accession>